<feature type="domain" description="Phosphodiester glycosidase" evidence="1">
    <location>
        <begin position="72"/>
        <end position="255"/>
    </location>
</feature>
<keyword evidence="3" id="KW-1185">Reference proteome</keyword>
<dbReference type="EMBL" id="CP011125">
    <property type="protein sequence ID" value="AKF11241.1"/>
    <property type="molecule type" value="Genomic_DNA"/>
</dbReference>
<dbReference type="Pfam" id="PF09992">
    <property type="entry name" value="NAGPA"/>
    <property type="match status" value="1"/>
</dbReference>
<dbReference type="KEGG" id="samy:DB32_008390"/>
<sequence>MILIAIGIPTSSAQDEALVVERVRLPRAPEVDVGDRIATIVRFDLRRYALRFLTESHEGPRRPAPAWVRDHRLVGAINAGMFLPSGRSCGYLRARGEVRSDRRPARFDAVIGFDPRAERAPFAIGGTGCGFDLDGMTERYDSVLQGVRMMVDCEGRPQRTWRTRRYSAALLGADREGRAVMVHVRTPYRMQVLAEMLAADALGLRGLVYMEGGPEASLVIDAGRTQVREMGSWEDGFHEADDVREFWDLPNVVGVEAR</sequence>
<protein>
    <recommendedName>
        <fullName evidence="1">Phosphodiester glycosidase domain-containing protein</fullName>
    </recommendedName>
</protein>
<proteinExistence type="predicted"/>
<gene>
    <name evidence="2" type="ORF">DB32_008390</name>
</gene>
<dbReference type="RefSeq" id="WP_053238125.1">
    <property type="nucleotide sequence ID" value="NZ_CP011125.1"/>
</dbReference>
<reference evidence="2 3" key="1">
    <citation type="submission" date="2015-03" db="EMBL/GenBank/DDBJ databases">
        <title>Genome assembly of Sandaracinus amylolyticus DSM 53668.</title>
        <authorList>
            <person name="Sharma G."/>
            <person name="Subramanian S."/>
        </authorList>
    </citation>
    <scope>NUCLEOTIDE SEQUENCE [LARGE SCALE GENOMIC DNA]</scope>
    <source>
        <strain evidence="2 3">DSM 53668</strain>
    </source>
</reference>
<dbReference type="InterPro" id="IPR018711">
    <property type="entry name" value="NAGPA"/>
</dbReference>
<dbReference type="STRING" id="927083.DB32_008390"/>
<evidence type="ECO:0000313" key="2">
    <source>
        <dbReference type="EMBL" id="AKF11241.1"/>
    </source>
</evidence>
<name>A0A0F6YMN7_9BACT</name>
<evidence type="ECO:0000313" key="3">
    <source>
        <dbReference type="Proteomes" id="UP000034883"/>
    </source>
</evidence>
<evidence type="ECO:0000259" key="1">
    <source>
        <dbReference type="Pfam" id="PF09992"/>
    </source>
</evidence>
<organism evidence="2 3">
    <name type="scientific">Sandaracinus amylolyticus</name>
    <dbReference type="NCBI Taxonomy" id="927083"/>
    <lineage>
        <taxon>Bacteria</taxon>
        <taxon>Pseudomonadati</taxon>
        <taxon>Myxococcota</taxon>
        <taxon>Polyangia</taxon>
        <taxon>Polyangiales</taxon>
        <taxon>Sandaracinaceae</taxon>
        <taxon>Sandaracinus</taxon>
    </lineage>
</organism>
<accession>A0A0F6YMN7</accession>
<dbReference type="Proteomes" id="UP000034883">
    <property type="component" value="Chromosome"/>
</dbReference>
<dbReference type="AlphaFoldDB" id="A0A0F6YMN7"/>